<evidence type="ECO:0000313" key="1">
    <source>
        <dbReference type="EMBL" id="KAK7399138.1"/>
    </source>
</evidence>
<gene>
    <name evidence="1" type="ORF">VNO78_10314</name>
</gene>
<comment type="caution">
    <text evidence="1">The sequence shown here is derived from an EMBL/GenBank/DDBJ whole genome shotgun (WGS) entry which is preliminary data.</text>
</comment>
<evidence type="ECO:0000313" key="2">
    <source>
        <dbReference type="Proteomes" id="UP001386955"/>
    </source>
</evidence>
<sequence>MTVCNRLVLYTKYSNWQLEVLESGVYLKRERVNRPIDGQFTLFVEDHQICAVVLLLSKVVDGNGPSKWGKRAFFSPLIGSHKTQLAADSFIQMLSQRYLANEFMVHSFPIRVRLRFAGYFPEICIARINVPLLVITRTQCAVHLLSESETAIPTMEGKQLPAQVTGLSP</sequence>
<protein>
    <submittedName>
        <fullName evidence="1">Uncharacterized protein</fullName>
    </submittedName>
</protein>
<dbReference type="EMBL" id="JAYMYS010000003">
    <property type="protein sequence ID" value="KAK7399138.1"/>
    <property type="molecule type" value="Genomic_DNA"/>
</dbReference>
<keyword evidence="2" id="KW-1185">Reference proteome</keyword>
<accession>A0AAN9SKJ8</accession>
<dbReference type="AlphaFoldDB" id="A0AAN9SKJ8"/>
<proteinExistence type="predicted"/>
<organism evidence="1 2">
    <name type="scientific">Psophocarpus tetragonolobus</name>
    <name type="common">Winged bean</name>
    <name type="synonym">Dolichos tetragonolobus</name>
    <dbReference type="NCBI Taxonomy" id="3891"/>
    <lineage>
        <taxon>Eukaryota</taxon>
        <taxon>Viridiplantae</taxon>
        <taxon>Streptophyta</taxon>
        <taxon>Embryophyta</taxon>
        <taxon>Tracheophyta</taxon>
        <taxon>Spermatophyta</taxon>
        <taxon>Magnoliopsida</taxon>
        <taxon>eudicotyledons</taxon>
        <taxon>Gunneridae</taxon>
        <taxon>Pentapetalae</taxon>
        <taxon>rosids</taxon>
        <taxon>fabids</taxon>
        <taxon>Fabales</taxon>
        <taxon>Fabaceae</taxon>
        <taxon>Papilionoideae</taxon>
        <taxon>50 kb inversion clade</taxon>
        <taxon>NPAAA clade</taxon>
        <taxon>indigoferoid/millettioid clade</taxon>
        <taxon>Phaseoleae</taxon>
        <taxon>Psophocarpus</taxon>
    </lineage>
</organism>
<reference evidence="1 2" key="1">
    <citation type="submission" date="2024-01" db="EMBL/GenBank/DDBJ databases">
        <title>The genomes of 5 underutilized Papilionoideae crops provide insights into root nodulation and disease resistanc.</title>
        <authorList>
            <person name="Jiang F."/>
        </authorList>
    </citation>
    <scope>NUCLEOTIDE SEQUENCE [LARGE SCALE GENOMIC DNA]</scope>
    <source>
        <strain evidence="1">DUOXIRENSHENG_FW03</strain>
        <tissue evidence="1">Leaves</tissue>
    </source>
</reference>
<name>A0AAN9SKJ8_PSOTE</name>
<dbReference type="Proteomes" id="UP001386955">
    <property type="component" value="Unassembled WGS sequence"/>
</dbReference>